<dbReference type="PROSITE" id="PS01186">
    <property type="entry name" value="EGF_2"/>
    <property type="match status" value="1"/>
</dbReference>
<keyword evidence="1" id="KW-0245">EGF-like domain</keyword>
<evidence type="ECO:0000256" key="1">
    <source>
        <dbReference type="PROSITE-ProRule" id="PRU00076"/>
    </source>
</evidence>
<accession>C1GFN0</accession>
<dbReference type="InParanoid" id="C1GFN0"/>
<dbReference type="PANTHER" id="PTHR17178">
    <property type="entry name" value="SECRETORY GRANULE PROTEOGLYCAN CORE PROTEIN"/>
    <property type="match status" value="1"/>
</dbReference>
<dbReference type="EMBL" id="KN275963">
    <property type="protein sequence ID" value="EEH49987.2"/>
    <property type="molecule type" value="Genomic_DNA"/>
</dbReference>
<keyword evidence="6" id="KW-1185">Reference proteome</keyword>
<feature type="compositionally biased region" description="Basic and acidic residues" evidence="2">
    <location>
        <begin position="322"/>
        <end position="331"/>
    </location>
</feature>
<evidence type="ECO:0000256" key="2">
    <source>
        <dbReference type="SAM" id="MobiDB-lite"/>
    </source>
</evidence>
<dbReference type="PROSITE" id="PS00022">
    <property type="entry name" value="EGF_1"/>
    <property type="match status" value="1"/>
</dbReference>
<dbReference type="GeneID" id="22584875"/>
<evidence type="ECO:0000256" key="3">
    <source>
        <dbReference type="SAM" id="Phobius"/>
    </source>
</evidence>
<dbReference type="PANTHER" id="PTHR17178:SF0">
    <property type="entry name" value="SERGLYCIN"/>
    <property type="match status" value="1"/>
</dbReference>
<feature type="compositionally biased region" description="Polar residues" evidence="2">
    <location>
        <begin position="251"/>
        <end position="262"/>
    </location>
</feature>
<feature type="region of interest" description="Disordered" evidence="2">
    <location>
        <begin position="1"/>
        <end position="339"/>
    </location>
</feature>
<feature type="disulfide bond" evidence="1">
    <location>
        <begin position="603"/>
        <end position="612"/>
    </location>
</feature>
<dbReference type="Proteomes" id="UP000001628">
    <property type="component" value="Unassembled WGS sequence"/>
</dbReference>
<keyword evidence="3" id="KW-0472">Membrane</keyword>
<keyword evidence="3" id="KW-0812">Transmembrane</keyword>
<feature type="compositionally biased region" description="Polar residues" evidence="2">
    <location>
        <begin position="361"/>
        <end position="375"/>
    </location>
</feature>
<proteinExistence type="predicted"/>
<reference evidence="5 6" key="1">
    <citation type="journal article" date="2011" name="PLoS Genet.">
        <title>Comparative genomic analysis of human fungal pathogens causing paracoccidioidomycosis.</title>
        <authorList>
            <person name="Desjardins C.A."/>
            <person name="Champion M.D."/>
            <person name="Holder J.W."/>
            <person name="Muszewska A."/>
            <person name="Goldberg J."/>
            <person name="Bailao A.M."/>
            <person name="Brigido M.M."/>
            <person name="Ferreira M.E."/>
            <person name="Garcia A.M."/>
            <person name="Grynberg M."/>
            <person name="Gujja S."/>
            <person name="Heiman D.I."/>
            <person name="Henn M.R."/>
            <person name="Kodira C.D."/>
            <person name="Leon-Narvaez H."/>
            <person name="Longo L.V."/>
            <person name="Ma L.J."/>
            <person name="Malavazi I."/>
            <person name="Matsuo A.L."/>
            <person name="Morais F.V."/>
            <person name="Pereira M."/>
            <person name="Rodriguez-Brito S."/>
            <person name="Sakthikumar S."/>
            <person name="Salem-Izacc S.M."/>
            <person name="Sykes S.M."/>
            <person name="Teixeira M.M."/>
            <person name="Vallejo M.C."/>
            <person name="Walter M.E."/>
            <person name="Yandava C."/>
            <person name="Young S."/>
            <person name="Zeng Q."/>
            <person name="Zucker J."/>
            <person name="Felipe M.S."/>
            <person name="Goldman G.H."/>
            <person name="Haas B.J."/>
            <person name="McEwen J.G."/>
            <person name="Nino-Vega G."/>
            <person name="Puccia R."/>
            <person name="San-Blas G."/>
            <person name="Soares C.M."/>
            <person name="Birren B.W."/>
            <person name="Cuomo C.A."/>
        </authorList>
    </citation>
    <scope>NUCLEOTIDE SEQUENCE [LARGE SCALE GENOMIC DNA]</scope>
    <source>
        <strain evidence="5 6">Pb18</strain>
    </source>
</reference>
<protein>
    <recommendedName>
        <fullName evidence="4">EGF-like domain-containing protein</fullName>
    </recommendedName>
</protein>
<organism evidence="5 6">
    <name type="scientific">Paracoccidioides brasiliensis (strain Pb18)</name>
    <dbReference type="NCBI Taxonomy" id="502780"/>
    <lineage>
        <taxon>Eukaryota</taxon>
        <taxon>Fungi</taxon>
        <taxon>Dikarya</taxon>
        <taxon>Ascomycota</taxon>
        <taxon>Pezizomycotina</taxon>
        <taxon>Eurotiomycetes</taxon>
        <taxon>Eurotiomycetidae</taxon>
        <taxon>Onygenales</taxon>
        <taxon>Ajellomycetaceae</taxon>
        <taxon>Paracoccidioides</taxon>
    </lineage>
</organism>
<feature type="region of interest" description="Disordered" evidence="2">
    <location>
        <begin position="361"/>
        <end position="424"/>
    </location>
</feature>
<feature type="compositionally biased region" description="Low complexity" evidence="2">
    <location>
        <begin position="745"/>
        <end position="758"/>
    </location>
</feature>
<feature type="transmembrane region" description="Helical" evidence="3">
    <location>
        <begin position="536"/>
        <end position="563"/>
    </location>
</feature>
<gene>
    <name evidence="5" type="ORF">PADG_06066</name>
</gene>
<dbReference type="OrthoDB" id="283575at2759"/>
<dbReference type="eggNOG" id="ENOG502RXHJ">
    <property type="taxonomic scope" value="Eukaryota"/>
</dbReference>
<dbReference type="KEGG" id="pbn:PADG_06066"/>
<dbReference type="CDD" id="cd00054">
    <property type="entry name" value="EGF_CA"/>
    <property type="match status" value="1"/>
</dbReference>
<sequence>MSDALKGRSKSGERDGGSVRRARERMEVGDRGIPPFEDLEKSRYPQKPPQGFSHPRRPPPVPVAFKSVDNTSKGAVISKPSPAPQWPLLDDRTGSRKGNSTSADSLDSSQRQAPQRPARPDNVPSLLDASKIHEYTPSMPYQKRPTPSSLQQTQNGKSMAQTRDERLTSSDSVFGLTDSGPPGSMPDFPAPGSQITQPSPAATGPPGRRNLNLRPPPSTRRTPSSHYSSTTFVSPIPEEFPESPPRKGGSYASSKVIPSSWGSAPPGADAQKSSDEESLHDVDDKPTVSLVRQASLGKRGKASLLTINKPQADQSANGNQDSKARSDKLVDGKQGTSPIGMAVSADANVVVVKDPTAILSNQSAPHYSDGHSASETSDDDECEKPPIPIMYFESKAPKPLLRKTENDSFPALPESDQRKRPPQLDIAAVRRAEARGSLTSLPELIRRATRLASNLDRGKTASRLGMLDILNASNDNRSRNSGTISDILAAFPPPAIATPTGGEWWPGPFTDTEPRLRADAEKGPAKRKRLCCGIPLWAFILICVVALAVVAVAVTIPVLLTVVNRPDPPRQSTMPASGSCQATNPCMNGGISVGDLGSCGCVCVNGFGGDRCDVTGDGSCTTINVSNGSAGFQNATLGNTLPRLFENSQRNFSIPLNASKILSLFSSGSVSCTSQNALVTFNGANRKRTVPLADGAFSNTGTRSSPLPTASHESIHGSGYQQDRLVGRQVASSPDTPTPASRSLTAPSAAPTRSSPSAHRLSPRLLDFSRIAVLFIFEQTGYVEDAIRAHDSIQSFFQDPAGESGSQMDSKGVNCTEHDFVLDFVKFSITVDNGTTVGGT</sequence>
<dbReference type="InterPro" id="IPR000742">
    <property type="entry name" value="EGF"/>
</dbReference>
<name>C1GFN0_PARBD</name>
<dbReference type="STRING" id="502780.C1GFN0"/>
<dbReference type="OMA" id="TCSCICT"/>
<dbReference type="RefSeq" id="XP_010761327.1">
    <property type="nucleotide sequence ID" value="XM_010763025.1"/>
</dbReference>
<feature type="compositionally biased region" description="Low complexity" evidence="2">
    <location>
        <begin position="204"/>
        <end position="224"/>
    </location>
</feature>
<evidence type="ECO:0000259" key="4">
    <source>
        <dbReference type="PROSITE" id="PS50026"/>
    </source>
</evidence>
<feature type="region of interest" description="Disordered" evidence="2">
    <location>
        <begin position="693"/>
        <end position="716"/>
    </location>
</feature>
<dbReference type="HOGENOM" id="CLU_009769_1_0_1"/>
<feature type="compositionally biased region" description="Basic and acidic residues" evidence="2">
    <location>
        <begin position="272"/>
        <end position="286"/>
    </location>
</feature>
<feature type="compositionally biased region" description="Polar residues" evidence="2">
    <location>
        <begin position="145"/>
        <end position="161"/>
    </location>
</feature>
<feature type="compositionally biased region" description="Polar residues" evidence="2">
    <location>
        <begin position="697"/>
        <end position="712"/>
    </location>
</feature>
<keyword evidence="3" id="KW-1133">Transmembrane helix</keyword>
<evidence type="ECO:0000313" key="6">
    <source>
        <dbReference type="Proteomes" id="UP000001628"/>
    </source>
</evidence>
<feature type="compositionally biased region" description="Polar residues" evidence="2">
    <location>
        <begin position="730"/>
        <end position="744"/>
    </location>
</feature>
<dbReference type="VEuPathDB" id="FungiDB:PADG_06066"/>
<keyword evidence="1" id="KW-1015">Disulfide bond</keyword>
<dbReference type="PROSITE" id="PS50026">
    <property type="entry name" value="EGF_3"/>
    <property type="match status" value="1"/>
</dbReference>
<evidence type="ECO:0000313" key="5">
    <source>
        <dbReference type="EMBL" id="EEH49987.2"/>
    </source>
</evidence>
<feature type="compositionally biased region" description="Polar residues" evidence="2">
    <location>
        <begin position="305"/>
        <end position="321"/>
    </location>
</feature>
<feature type="region of interest" description="Disordered" evidence="2">
    <location>
        <begin position="729"/>
        <end position="760"/>
    </location>
</feature>
<feature type="compositionally biased region" description="Polar residues" evidence="2">
    <location>
        <begin position="96"/>
        <end position="113"/>
    </location>
</feature>
<dbReference type="AlphaFoldDB" id="C1GFN0"/>
<feature type="domain" description="EGF-like" evidence="4">
    <location>
        <begin position="576"/>
        <end position="613"/>
    </location>
</feature>
<comment type="caution">
    <text evidence="1">Lacks conserved residue(s) required for the propagation of feature annotation.</text>
</comment>